<dbReference type="OrthoDB" id="9154618at2"/>
<reference evidence="2" key="1">
    <citation type="submission" date="2016-09" db="EMBL/GenBank/DDBJ databases">
        <authorList>
            <person name="Lysoe E."/>
        </authorList>
    </citation>
    <scope>NUCLEOTIDE SEQUENCE [LARGE SCALE GENOMIC DNA]</scope>
    <source>
        <strain evidence="2">LJ96T</strain>
    </source>
</reference>
<evidence type="ECO:0000313" key="2">
    <source>
        <dbReference type="Proteomes" id="UP000182987"/>
    </source>
</evidence>
<dbReference type="STRING" id="1440763.BJI69_14380"/>
<dbReference type="Proteomes" id="UP000182987">
    <property type="component" value="Chromosome"/>
</dbReference>
<dbReference type="AlphaFoldDB" id="A0A0G9HGY3"/>
<dbReference type="KEGG" id="lrz:BJI69_14380"/>
<evidence type="ECO:0000313" key="1">
    <source>
        <dbReference type="EMBL" id="APG04962.1"/>
    </source>
</evidence>
<organism evidence="1 2">
    <name type="scientific">Luteibacter rhizovicinus DSM 16549</name>
    <dbReference type="NCBI Taxonomy" id="1440763"/>
    <lineage>
        <taxon>Bacteria</taxon>
        <taxon>Pseudomonadati</taxon>
        <taxon>Pseudomonadota</taxon>
        <taxon>Gammaproteobacteria</taxon>
        <taxon>Lysobacterales</taxon>
        <taxon>Rhodanobacteraceae</taxon>
        <taxon>Luteibacter</taxon>
    </lineage>
</organism>
<name>A0A0G9HGY3_9GAMM</name>
<dbReference type="RefSeq" id="WP_046966036.1">
    <property type="nucleotide sequence ID" value="NZ_CP017480.1"/>
</dbReference>
<sequence>MRKGIVFVSILAIALSACATKPPKAGQLRTPTADRLIGLQARAPDDASVVVTRDVGYSGSGCYAAVFVDGVVVGKLGTGERASFYMPAGEHVLGTWNTGSGLCGYREGQDRRETNVVLKPGDVKRYRILINQSGVEIAPTTLD</sequence>
<dbReference type="PATRIC" id="fig|1440763.5.peg.2976"/>
<protein>
    <submittedName>
        <fullName evidence="1">Uncharacterized protein</fullName>
    </submittedName>
</protein>
<dbReference type="EMBL" id="CP017480">
    <property type="protein sequence ID" value="APG04962.1"/>
    <property type="molecule type" value="Genomic_DNA"/>
</dbReference>
<dbReference type="PROSITE" id="PS51257">
    <property type="entry name" value="PROKAR_LIPOPROTEIN"/>
    <property type="match status" value="1"/>
</dbReference>
<keyword evidence="2" id="KW-1185">Reference proteome</keyword>
<accession>A0A0G9HGY3</accession>
<gene>
    <name evidence="1" type="ORF">BJI69_14380</name>
</gene>
<proteinExistence type="predicted"/>